<dbReference type="RefSeq" id="XP_033443979.1">
    <property type="nucleotide sequence ID" value="XM_033594068.1"/>
</dbReference>
<keyword evidence="2" id="KW-1185">Reference proteome</keyword>
<protein>
    <recommendedName>
        <fullName evidence="3">Cytidyltransferase-like domain-containing protein</fullName>
    </recommendedName>
</protein>
<dbReference type="EMBL" id="ML979001">
    <property type="protein sequence ID" value="KAF1923726.1"/>
    <property type="molecule type" value="Genomic_DNA"/>
</dbReference>
<gene>
    <name evidence="1" type="ORF">M421DRAFT_425432</name>
</gene>
<feature type="non-terminal residue" evidence="1">
    <location>
        <position position="55"/>
    </location>
</feature>
<evidence type="ECO:0000313" key="2">
    <source>
        <dbReference type="Proteomes" id="UP000800082"/>
    </source>
</evidence>
<dbReference type="GeneID" id="54351736"/>
<dbReference type="Proteomes" id="UP000800082">
    <property type="component" value="Unassembled WGS sequence"/>
</dbReference>
<name>A0A6A5RAN4_9PLEO</name>
<accession>A0A6A5RAN4</accession>
<dbReference type="AlphaFoldDB" id="A0A6A5RAN4"/>
<dbReference type="OrthoDB" id="3558741at2759"/>
<proteinExistence type="predicted"/>
<reference evidence="1" key="1">
    <citation type="journal article" date="2020" name="Stud. Mycol.">
        <title>101 Dothideomycetes genomes: a test case for predicting lifestyles and emergence of pathogens.</title>
        <authorList>
            <person name="Haridas S."/>
            <person name="Albert R."/>
            <person name="Binder M."/>
            <person name="Bloem J."/>
            <person name="Labutti K."/>
            <person name="Salamov A."/>
            <person name="Andreopoulos B."/>
            <person name="Baker S."/>
            <person name="Barry K."/>
            <person name="Bills G."/>
            <person name="Bluhm B."/>
            <person name="Cannon C."/>
            <person name="Castanera R."/>
            <person name="Culley D."/>
            <person name="Daum C."/>
            <person name="Ezra D."/>
            <person name="Gonzalez J."/>
            <person name="Henrissat B."/>
            <person name="Kuo A."/>
            <person name="Liang C."/>
            <person name="Lipzen A."/>
            <person name="Lutzoni F."/>
            <person name="Magnuson J."/>
            <person name="Mondo S."/>
            <person name="Nolan M."/>
            <person name="Ohm R."/>
            <person name="Pangilinan J."/>
            <person name="Park H.-J."/>
            <person name="Ramirez L."/>
            <person name="Alfaro M."/>
            <person name="Sun H."/>
            <person name="Tritt A."/>
            <person name="Yoshinaga Y."/>
            <person name="Zwiers L.-H."/>
            <person name="Turgeon B."/>
            <person name="Goodwin S."/>
            <person name="Spatafora J."/>
            <person name="Crous P."/>
            <person name="Grigoriev I."/>
        </authorList>
    </citation>
    <scope>NUCLEOTIDE SEQUENCE</scope>
    <source>
        <strain evidence="1">CBS 183.55</strain>
    </source>
</reference>
<evidence type="ECO:0008006" key="3">
    <source>
        <dbReference type="Google" id="ProtNLM"/>
    </source>
</evidence>
<evidence type="ECO:0000313" key="1">
    <source>
        <dbReference type="EMBL" id="KAF1923726.1"/>
    </source>
</evidence>
<organism evidence="1 2">
    <name type="scientific">Didymella exigua CBS 183.55</name>
    <dbReference type="NCBI Taxonomy" id="1150837"/>
    <lineage>
        <taxon>Eukaryota</taxon>
        <taxon>Fungi</taxon>
        <taxon>Dikarya</taxon>
        <taxon>Ascomycota</taxon>
        <taxon>Pezizomycotina</taxon>
        <taxon>Dothideomycetes</taxon>
        <taxon>Pleosporomycetidae</taxon>
        <taxon>Pleosporales</taxon>
        <taxon>Pleosporineae</taxon>
        <taxon>Didymellaceae</taxon>
        <taxon>Didymella</taxon>
    </lineage>
</organism>
<sequence>MLRRGIVNHILLYRESFNPPHFGHKTLLTNTFFRSSFENMIPAFVIPMVSSELEV</sequence>